<feature type="transmembrane region" description="Helical" evidence="1">
    <location>
        <begin position="186"/>
        <end position="206"/>
    </location>
</feature>
<evidence type="ECO:0000313" key="3">
    <source>
        <dbReference type="EMBL" id="QGR18163.1"/>
    </source>
</evidence>
<reference evidence="3 4" key="1">
    <citation type="submission" date="2019-10" db="EMBL/GenBank/DDBJ databases">
        <title>Genome Sequences from Six Type Strain Members of the Archaeal Family Sulfolobaceae: Acidianus ambivalens, Acidianus infernus, Metallosphaera prunae, Stygiolobus azoricus, Sulfolobus metallicus, and Sulfurisphaera ohwakuensis.</title>
        <authorList>
            <person name="Counts J.A."/>
            <person name="Kelly R.M."/>
        </authorList>
    </citation>
    <scope>NUCLEOTIDE SEQUENCE [LARGE SCALE GENOMIC DNA]</scope>
    <source>
        <strain evidence="3 4">TA-1</strain>
    </source>
</reference>
<evidence type="ECO:0000313" key="5">
    <source>
        <dbReference type="Proteomes" id="UP000582213"/>
    </source>
</evidence>
<keyword evidence="1" id="KW-0812">Transmembrane</keyword>
<dbReference type="AlphaFoldDB" id="A0A650CKB9"/>
<organism evidence="3 4">
    <name type="scientific">Sulfurisphaera ohwakuensis</name>
    <dbReference type="NCBI Taxonomy" id="69656"/>
    <lineage>
        <taxon>Archaea</taxon>
        <taxon>Thermoproteota</taxon>
        <taxon>Thermoprotei</taxon>
        <taxon>Sulfolobales</taxon>
        <taxon>Sulfolobaceae</taxon>
        <taxon>Sulfurisphaera</taxon>
    </lineage>
</organism>
<feature type="transmembrane region" description="Helical" evidence="1">
    <location>
        <begin position="7"/>
        <end position="29"/>
    </location>
</feature>
<feature type="transmembrane region" description="Helical" evidence="1">
    <location>
        <begin position="295"/>
        <end position="311"/>
    </location>
</feature>
<proteinExistence type="predicted"/>
<dbReference type="SUPFAM" id="SSF103473">
    <property type="entry name" value="MFS general substrate transporter"/>
    <property type="match status" value="1"/>
</dbReference>
<keyword evidence="1" id="KW-0472">Membrane</keyword>
<gene>
    <name evidence="3" type="ORF">D1869_13920</name>
    <name evidence="2" type="ORF">HNQ62_002037</name>
</gene>
<name>A0A650CKB9_SULOH</name>
<feature type="transmembrane region" description="Helical" evidence="1">
    <location>
        <begin position="69"/>
        <end position="88"/>
    </location>
</feature>
<feature type="transmembrane region" description="Helical" evidence="1">
    <location>
        <begin position="212"/>
        <end position="229"/>
    </location>
</feature>
<feature type="transmembrane region" description="Helical" evidence="1">
    <location>
        <begin position="35"/>
        <end position="57"/>
    </location>
</feature>
<dbReference type="EMBL" id="JACHFY010000013">
    <property type="protein sequence ID" value="MBB5254263.1"/>
    <property type="molecule type" value="Genomic_DNA"/>
</dbReference>
<dbReference type="OrthoDB" id="37025at2157"/>
<feature type="transmembrane region" description="Helical" evidence="1">
    <location>
        <begin position="124"/>
        <end position="142"/>
    </location>
</feature>
<evidence type="ECO:0000256" key="1">
    <source>
        <dbReference type="SAM" id="Phobius"/>
    </source>
</evidence>
<dbReference type="InterPro" id="IPR036259">
    <property type="entry name" value="MFS_trans_sf"/>
</dbReference>
<dbReference type="RefSeq" id="WP_156015651.1">
    <property type="nucleotide sequence ID" value="NZ_CP045484.1"/>
</dbReference>
<evidence type="ECO:0000313" key="4">
    <source>
        <dbReference type="Proteomes" id="UP000427373"/>
    </source>
</evidence>
<protein>
    <submittedName>
        <fullName evidence="2">MFS family permease</fullName>
    </submittedName>
    <submittedName>
        <fullName evidence="3">Transporter</fullName>
    </submittedName>
</protein>
<dbReference type="Gene3D" id="1.20.1250.20">
    <property type="entry name" value="MFS general substrate transporter like domains"/>
    <property type="match status" value="1"/>
</dbReference>
<keyword evidence="1" id="KW-1133">Transmembrane helix</keyword>
<feature type="transmembrane region" description="Helical" evidence="1">
    <location>
        <begin position="317"/>
        <end position="335"/>
    </location>
</feature>
<sequence>MSLNKHSIALTSVISYTLATYVLVAPAFTVNQFTLPQWLSFLIVSIPFGGRVIGSLLYQRLVSTLGSRLTYLISIIALGLFSLGSSISVLGLLIPLRLLVGIAFGIATSLAVEQAMRSGNKIIIALTMSGWAFGWIMGAFSYLTLQNWSLIAISGIITIPFSLLYKGLLNFKVEEDKFSLPSVSSILIFFFSFEPAFALQLAPSIVEDEGGISWLILGYIVSIPMYILMPTISRFLGETRTAIIYTSVSAISGVLFFITSLPYILVIFTAFGLGMNAIAPRLASVYGATARSIGIALNTAALGGVVVPVVASLNIKIIASLFTAISMVILLVMAVRKRNAIYVEVS</sequence>
<evidence type="ECO:0000313" key="2">
    <source>
        <dbReference type="EMBL" id="MBB5254263.1"/>
    </source>
</evidence>
<dbReference type="EMBL" id="CP045484">
    <property type="protein sequence ID" value="QGR18163.1"/>
    <property type="molecule type" value="Genomic_DNA"/>
</dbReference>
<dbReference type="GeneID" id="42802363"/>
<dbReference type="KEGG" id="soh:D1869_13920"/>
<dbReference type="Proteomes" id="UP000427373">
    <property type="component" value="Chromosome"/>
</dbReference>
<dbReference type="Proteomes" id="UP000582213">
    <property type="component" value="Unassembled WGS sequence"/>
</dbReference>
<accession>A0A650CKB9</accession>
<reference evidence="2 5" key="2">
    <citation type="submission" date="2020-08" db="EMBL/GenBank/DDBJ databases">
        <title>Genomic Encyclopedia of Type Strains, Phase IV (KMG-IV): sequencing the most valuable type-strain genomes for metagenomic binning, comparative biology and taxonomic classification.</title>
        <authorList>
            <person name="Goeker M."/>
        </authorList>
    </citation>
    <scope>NUCLEOTIDE SEQUENCE [LARGE SCALE GENOMIC DNA]</scope>
    <source>
        <strain evidence="2 5">DSM 12421</strain>
    </source>
</reference>
<keyword evidence="4" id="KW-1185">Reference proteome</keyword>
<feature type="transmembrane region" description="Helical" evidence="1">
    <location>
        <begin position="148"/>
        <end position="165"/>
    </location>
</feature>
<feature type="transmembrane region" description="Helical" evidence="1">
    <location>
        <begin position="94"/>
        <end position="112"/>
    </location>
</feature>